<dbReference type="Pfam" id="PF13412">
    <property type="entry name" value="HTH_24"/>
    <property type="match status" value="1"/>
</dbReference>
<evidence type="ECO:0000313" key="5">
    <source>
        <dbReference type="EMBL" id="MBX8632182.1"/>
    </source>
</evidence>
<dbReference type="PROSITE" id="PS50956">
    <property type="entry name" value="HTH_ASNC_2"/>
    <property type="match status" value="1"/>
</dbReference>
<dbReference type="InterPro" id="IPR011991">
    <property type="entry name" value="ArsR-like_HTH"/>
</dbReference>
<dbReference type="InterPro" id="IPR019888">
    <property type="entry name" value="Tscrpt_reg_AsnC-like"/>
</dbReference>
<keyword evidence="2" id="KW-0238">DNA-binding</keyword>
<dbReference type="InterPro" id="IPR011008">
    <property type="entry name" value="Dimeric_a/b-barrel"/>
</dbReference>
<dbReference type="GO" id="GO:0043565">
    <property type="term" value="F:sequence-specific DNA binding"/>
    <property type="evidence" value="ECO:0007669"/>
    <property type="project" value="InterPro"/>
</dbReference>
<protein>
    <submittedName>
        <fullName evidence="5">Lrp/AsnC family transcriptional regulator</fullName>
    </submittedName>
</protein>
<keyword evidence="3" id="KW-0804">Transcription</keyword>
<comment type="caution">
    <text evidence="5">The sequence shown here is derived from an EMBL/GenBank/DDBJ whole genome shotgun (WGS) entry which is preliminary data.</text>
</comment>
<name>A0A8J7YK49_9ARCH</name>
<dbReference type="SMART" id="SM00344">
    <property type="entry name" value="HTH_ASNC"/>
    <property type="match status" value="1"/>
</dbReference>
<accession>A0A8J7YK49</accession>
<dbReference type="Gene3D" id="3.30.70.920">
    <property type="match status" value="1"/>
</dbReference>
<sequence length="148" mass="16434">MVGAEGKEVQKKVVVRVIDEIDSQIISLLRENGRMKNVEIARHVNLTEGGVRARIAKLVADGIIEKFTIVTRNNQISGIVLIKTQLDQTRNVIKRLREIASSVFETSGGYDVAAEMSADNVELLNRKVDEIRSYPGVLETMTLIKLSS</sequence>
<gene>
    <name evidence="5" type="ORF">J9259_06670</name>
</gene>
<dbReference type="Gene3D" id="1.10.10.10">
    <property type="entry name" value="Winged helix-like DNA-binding domain superfamily/Winged helix DNA-binding domain"/>
    <property type="match status" value="1"/>
</dbReference>
<evidence type="ECO:0000256" key="3">
    <source>
        <dbReference type="ARBA" id="ARBA00023163"/>
    </source>
</evidence>
<evidence type="ECO:0000256" key="2">
    <source>
        <dbReference type="ARBA" id="ARBA00023125"/>
    </source>
</evidence>
<dbReference type="Proteomes" id="UP000716004">
    <property type="component" value="Unassembled WGS sequence"/>
</dbReference>
<dbReference type="PANTHER" id="PTHR30154">
    <property type="entry name" value="LEUCINE-RESPONSIVE REGULATORY PROTEIN"/>
    <property type="match status" value="1"/>
</dbReference>
<dbReference type="GO" id="GO:0043200">
    <property type="term" value="P:response to amino acid"/>
    <property type="evidence" value="ECO:0007669"/>
    <property type="project" value="TreeGrafter"/>
</dbReference>
<dbReference type="AlphaFoldDB" id="A0A8J7YK49"/>
<dbReference type="InterPro" id="IPR036390">
    <property type="entry name" value="WH_DNA-bd_sf"/>
</dbReference>
<evidence type="ECO:0000313" key="6">
    <source>
        <dbReference type="Proteomes" id="UP000716004"/>
    </source>
</evidence>
<dbReference type="InterPro" id="IPR019887">
    <property type="entry name" value="Tscrpt_reg_AsnC/Lrp_C"/>
</dbReference>
<dbReference type="InterPro" id="IPR036388">
    <property type="entry name" value="WH-like_DNA-bd_sf"/>
</dbReference>
<dbReference type="CDD" id="cd00090">
    <property type="entry name" value="HTH_ARSR"/>
    <property type="match status" value="1"/>
</dbReference>
<organism evidence="5 6">
    <name type="scientific">Candidatus Sysuiplasma superficiale</name>
    <dbReference type="NCBI Taxonomy" id="2823368"/>
    <lineage>
        <taxon>Archaea</taxon>
        <taxon>Methanobacteriati</taxon>
        <taxon>Thermoplasmatota</taxon>
        <taxon>Thermoplasmata</taxon>
        <taxon>Candidatus Sysuiplasmatales</taxon>
        <taxon>Candidatus Sysuiplasmataceae</taxon>
        <taxon>Candidatus Sysuiplasma</taxon>
    </lineage>
</organism>
<feature type="domain" description="HTH asnC-type" evidence="4">
    <location>
        <begin position="18"/>
        <end position="80"/>
    </location>
</feature>
<dbReference type="GO" id="GO:0005829">
    <property type="term" value="C:cytosol"/>
    <property type="evidence" value="ECO:0007669"/>
    <property type="project" value="TreeGrafter"/>
</dbReference>
<dbReference type="SUPFAM" id="SSF54909">
    <property type="entry name" value="Dimeric alpha+beta barrel"/>
    <property type="match status" value="1"/>
</dbReference>
<dbReference type="PANTHER" id="PTHR30154:SF50">
    <property type="entry name" value="TRANSCRIPTIONAL REGULATOR, ASNC FAMILY"/>
    <property type="match status" value="1"/>
</dbReference>
<evidence type="ECO:0000259" key="4">
    <source>
        <dbReference type="PROSITE" id="PS50956"/>
    </source>
</evidence>
<dbReference type="EMBL" id="JAGVSJ010000016">
    <property type="protein sequence ID" value="MBX8632182.1"/>
    <property type="molecule type" value="Genomic_DNA"/>
</dbReference>
<evidence type="ECO:0000256" key="1">
    <source>
        <dbReference type="ARBA" id="ARBA00023015"/>
    </source>
</evidence>
<dbReference type="SUPFAM" id="SSF46785">
    <property type="entry name" value="Winged helix' DNA-binding domain"/>
    <property type="match status" value="1"/>
</dbReference>
<dbReference type="Pfam" id="PF01037">
    <property type="entry name" value="AsnC_trans_reg"/>
    <property type="match status" value="1"/>
</dbReference>
<reference evidence="5" key="1">
    <citation type="submission" date="2021-04" db="EMBL/GenBank/DDBJ databases">
        <title>Genomic insights into ecological role and evolution of a novel Thermoplasmata order Candidatus Sysuiplasmatales.</title>
        <authorList>
            <person name="Yuan Y."/>
        </authorList>
    </citation>
    <scope>NUCLEOTIDE SEQUENCE</scope>
    <source>
        <strain evidence="5">YP2-bin.285</strain>
    </source>
</reference>
<dbReference type="InterPro" id="IPR000485">
    <property type="entry name" value="AsnC-type_HTH_dom"/>
</dbReference>
<dbReference type="PRINTS" id="PR00033">
    <property type="entry name" value="HTHASNC"/>
</dbReference>
<keyword evidence="1" id="KW-0805">Transcription regulation</keyword>
<proteinExistence type="predicted"/>